<protein>
    <submittedName>
        <fullName evidence="2">7TM_GPCR_Srx domain-containing protein</fullName>
    </submittedName>
</protein>
<evidence type="ECO:0000313" key="1">
    <source>
        <dbReference type="Proteomes" id="UP000050640"/>
    </source>
</evidence>
<dbReference type="AlphaFoldDB" id="A0A158Q877"/>
<dbReference type="Proteomes" id="UP000050640">
    <property type="component" value="Unplaced"/>
</dbReference>
<evidence type="ECO:0000313" key="2">
    <source>
        <dbReference type="WBParaSite" id="EEL_0000669201-mRNA-1"/>
    </source>
</evidence>
<sequence length="278" mass="32404">MIVLSAMTINNWYNEPLNLNDIIAGGTLISLAIIFMLIYIVTSFVLYRESHVATGFRYLFSSSINNMFLLLNYALFPGMLILFKKQMPAFGRRLCQVYFDTMWFSMCYHTLLVAWTRYEAVCHPCQFRKQRNSTTYVLCLMCYVIAFIQSMIVYFQPWYVTFYYEASAYGMIAEDTDLYLGGGKSRFFIIFHLIIFVSTFSLYSCALFLLFKYSRQTRNNFMGRTLPSVTRSIRQSSVFASANLSMRAETKKRNSKAKLAILLLENLKILKNLNNKQN</sequence>
<dbReference type="Gene3D" id="1.20.1070.10">
    <property type="entry name" value="Rhodopsin 7-helix transmembrane proteins"/>
    <property type="match status" value="1"/>
</dbReference>
<dbReference type="WBParaSite" id="EEL_0000669201-mRNA-1">
    <property type="protein sequence ID" value="EEL_0000669201-mRNA-1"/>
    <property type="gene ID" value="EEL_0000669201"/>
</dbReference>
<keyword evidence="1" id="KW-1185">Reference proteome</keyword>
<accession>A0A158Q877</accession>
<organism evidence="1 2">
    <name type="scientific">Elaeophora elaphi</name>
    <dbReference type="NCBI Taxonomy" id="1147741"/>
    <lineage>
        <taxon>Eukaryota</taxon>
        <taxon>Metazoa</taxon>
        <taxon>Ecdysozoa</taxon>
        <taxon>Nematoda</taxon>
        <taxon>Chromadorea</taxon>
        <taxon>Rhabditida</taxon>
        <taxon>Spirurina</taxon>
        <taxon>Spiruromorpha</taxon>
        <taxon>Filarioidea</taxon>
        <taxon>Onchocercidae</taxon>
        <taxon>Elaeophora</taxon>
    </lineage>
</organism>
<reference evidence="2" key="1">
    <citation type="submission" date="2016-04" db="UniProtKB">
        <authorList>
            <consortium name="WormBaseParasite"/>
        </authorList>
    </citation>
    <scope>IDENTIFICATION</scope>
</reference>
<proteinExistence type="predicted"/>
<name>A0A158Q877_9BILA</name>
<dbReference type="SUPFAM" id="SSF81321">
    <property type="entry name" value="Family A G protein-coupled receptor-like"/>
    <property type="match status" value="1"/>
</dbReference>